<feature type="region of interest" description="Disordered" evidence="1">
    <location>
        <begin position="355"/>
        <end position="377"/>
    </location>
</feature>
<name>A0A0D0VBE5_9TREE</name>
<dbReference type="Proteomes" id="UP000053392">
    <property type="component" value="Unassembled WGS sequence"/>
</dbReference>
<dbReference type="AlphaFoldDB" id="A0A0D0VBE5"/>
<protein>
    <submittedName>
        <fullName evidence="2">Uncharacterized protein</fullName>
    </submittedName>
</protein>
<feature type="region of interest" description="Disordered" evidence="1">
    <location>
        <begin position="48"/>
        <end position="68"/>
    </location>
</feature>
<dbReference type="Pfam" id="PF12586">
    <property type="entry name" value="DUF3760"/>
    <property type="match status" value="1"/>
</dbReference>
<dbReference type="EMBL" id="KN847899">
    <property type="protein sequence ID" value="KIR42090.1"/>
    <property type="molecule type" value="Genomic_DNA"/>
</dbReference>
<proteinExistence type="predicted"/>
<feature type="compositionally biased region" description="Basic and acidic residues" evidence="1">
    <location>
        <begin position="362"/>
        <end position="377"/>
    </location>
</feature>
<sequence>MSSWLTGRQKGEEEVIYVEVDHNNGKQAILMEEDYLEFDDSAESAIEDLVDPSDGSNSEEEDAPESKTTIPSAYEDIISPQQRFTTREGCQSLVRLPRSIAVAGQTFGSASTSRSMVTRSRSHAIDHLQAFDDITTLAPLASLQSRILVEFSRVSPLTYMRLSKAHFKEIIPTVYHTFHVTADFEKCLFGAHPMTETKCLGFLHVKHLFLGTDTGLCLHPFPEPFWNAKDFLLAIINLGKPERAKRWKYYWTTFPHQIITFKVAGPRLPLLDQLVLSELVPILLRPDVPQDWRKKHPHSELQIPLKKATVVLNNLVAKAYKRLAQIEQAERKRNKALTVRIDRQRYVIKKFASEYGSASKKARTDYGTKARNGDEKG</sequence>
<accession>A0A0D0VBE5</accession>
<evidence type="ECO:0000313" key="2">
    <source>
        <dbReference type="EMBL" id="KIR42090.1"/>
    </source>
</evidence>
<organism evidence="2 3">
    <name type="scientific">Cryptococcus deuterogattii Ram5</name>
    <dbReference type="NCBI Taxonomy" id="1296110"/>
    <lineage>
        <taxon>Eukaryota</taxon>
        <taxon>Fungi</taxon>
        <taxon>Dikarya</taxon>
        <taxon>Basidiomycota</taxon>
        <taxon>Agaricomycotina</taxon>
        <taxon>Tremellomycetes</taxon>
        <taxon>Tremellales</taxon>
        <taxon>Cryptococcaceae</taxon>
        <taxon>Cryptococcus</taxon>
        <taxon>Cryptococcus gattii species complex</taxon>
    </lineage>
</organism>
<dbReference type="InterPro" id="IPR022235">
    <property type="entry name" value="DUF3760"/>
</dbReference>
<dbReference type="HOGENOM" id="CLU_042168_0_0_1"/>
<reference evidence="2 3" key="1">
    <citation type="submission" date="2015-01" db="EMBL/GenBank/DDBJ databases">
        <title>The Genome Sequence of Cryptococcus gattii Ram5.</title>
        <authorList>
            <consortium name="The Broad Institute Genomics Platform"/>
            <person name="Cuomo C."/>
            <person name="Litvintseva A."/>
            <person name="Chen Y."/>
            <person name="Heitman J."/>
            <person name="Sun S."/>
            <person name="Springer D."/>
            <person name="Dromer F."/>
            <person name="Young S."/>
            <person name="Zeng Q."/>
            <person name="Gargeya S."/>
            <person name="Abouelleil A."/>
            <person name="Alvarado L."/>
            <person name="Chapman S.B."/>
            <person name="Gainer-Dewar J."/>
            <person name="Goldberg J."/>
            <person name="Griggs A."/>
            <person name="Gujja S."/>
            <person name="Hansen M."/>
            <person name="Howarth C."/>
            <person name="Imamovic A."/>
            <person name="Larimer J."/>
            <person name="Murphy C."/>
            <person name="Naylor J."/>
            <person name="Pearson M."/>
            <person name="Priest M."/>
            <person name="Roberts A."/>
            <person name="Saif S."/>
            <person name="Shea T."/>
            <person name="Sykes S."/>
            <person name="Wortman J."/>
            <person name="Nusbaum C."/>
            <person name="Birren B."/>
        </authorList>
    </citation>
    <scope>NUCLEOTIDE SEQUENCE [LARGE SCALE GENOMIC DNA]</scope>
    <source>
        <strain evidence="2 3">Ram5</strain>
    </source>
</reference>
<evidence type="ECO:0000313" key="3">
    <source>
        <dbReference type="Proteomes" id="UP000053392"/>
    </source>
</evidence>
<keyword evidence="3" id="KW-1185">Reference proteome</keyword>
<evidence type="ECO:0000256" key="1">
    <source>
        <dbReference type="SAM" id="MobiDB-lite"/>
    </source>
</evidence>
<dbReference type="OrthoDB" id="10332088at2759"/>
<feature type="compositionally biased region" description="Acidic residues" evidence="1">
    <location>
        <begin position="48"/>
        <end position="63"/>
    </location>
</feature>
<gene>
    <name evidence="2" type="ORF">I313_02256</name>
</gene>